<dbReference type="Gene3D" id="3.40.50.620">
    <property type="entry name" value="HUPs"/>
    <property type="match status" value="1"/>
</dbReference>
<dbReference type="SUPFAM" id="SSF52402">
    <property type="entry name" value="Adenine nucleotide alpha hydrolases-like"/>
    <property type="match status" value="1"/>
</dbReference>
<dbReference type="PANTHER" id="PTHR46268">
    <property type="entry name" value="STRESS RESPONSE PROTEIN NHAX"/>
    <property type="match status" value="1"/>
</dbReference>
<evidence type="ECO:0000256" key="1">
    <source>
        <dbReference type="ARBA" id="ARBA00008791"/>
    </source>
</evidence>
<evidence type="ECO:0000313" key="3">
    <source>
        <dbReference type="EMBL" id="UZJ24932.1"/>
    </source>
</evidence>
<keyword evidence="4" id="KW-1185">Reference proteome</keyword>
<gene>
    <name evidence="3" type="ORF">RHODO2019_17850</name>
</gene>
<proteinExistence type="inferred from homology"/>
<dbReference type="Proteomes" id="UP001164965">
    <property type="component" value="Chromosome"/>
</dbReference>
<reference evidence="3" key="1">
    <citation type="submission" date="2022-10" db="EMBL/GenBank/DDBJ databases">
        <title>Rhodococcus sp.75.</title>
        <authorList>
            <person name="Sun M."/>
        </authorList>
    </citation>
    <scope>NUCLEOTIDE SEQUENCE</scope>
    <source>
        <strain evidence="3">75</strain>
    </source>
</reference>
<dbReference type="CDD" id="cd00293">
    <property type="entry name" value="USP-like"/>
    <property type="match status" value="1"/>
</dbReference>
<organism evidence="3 4">
    <name type="scientific">Rhodococcus antarcticus</name>
    <dbReference type="NCBI Taxonomy" id="2987751"/>
    <lineage>
        <taxon>Bacteria</taxon>
        <taxon>Bacillati</taxon>
        <taxon>Actinomycetota</taxon>
        <taxon>Actinomycetes</taxon>
        <taxon>Mycobacteriales</taxon>
        <taxon>Nocardiaceae</taxon>
        <taxon>Rhodococcus</taxon>
    </lineage>
</organism>
<evidence type="ECO:0000259" key="2">
    <source>
        <dbReference type="Pfam" id="PF00582"/>
    </source>
</evidence>
<protein>
    <submittedName>
        <fullName evidence="3">Universal stress protein</fullName>
    </submittedName>
</protein>
<feature type="domain" description="UspA" evidence="2">
    <location>
        <begin position="15"/>
        <end position="154"/>
    </location>
</feature>
<dbReference type="PANTHER" id="PTHR46268:SF6">
    <property type="entry name" value="UNIVERSAL STRESS PROTEIN UP12"/>
    <property type="match status" value="1"/>
</dbReference>
<evidence type="ECO:0000313" key="4">
    <source>
        <dbReference type="Proteomes" id="UP001164965"/>
    </source>
</evidence>
<name>A0ABY6NZU7_9NOCA</name>
<dbReference type="RefSeq" id="WP_265383038.1">
    <property type="nucleotide sequence ID" value="NZ_CP110615.1"/>
</dbReference>
<dbReference type="InterPro" id="IPR014729">
    <property type="entry name" value="Rossmann-like_a/b/a_fold"/>
</dbReference>
<dbReference type="EMBL" id="CP110615">
    <property type="protein sequence ID" value="UZJ24932.1"/>
    <property type="molecule type" value="Genomic_DNA"/>
</dbReference>
<accession>A0ABY6NZU7</accession>
<comment type="similarity">
    <text evidence="1">Belongs to the universal stress protein A family.</text>
</comment>
<dbReference type="Pfam" id="PF00582">
    <property type="entry name" value="Usp"/>
    <property type="match status" value="1"/>
</dbReference>
<dbReference type="InterPro" id="IPR006016">
    <property type="entry name" value="UspA"/>
</dbReference>
<sequence>MTTPGTFELGNDGPKVILVGLDDTVTGMRAGAYAAGLARRQGARLVVVHVVNPGGSWAGASAMAPGLQPAMREAAEEAAVELVAQISTAAVTAGIEPEVVIVRGDAYTELVRIADRERADTVVVGASGQVGHRIVGSVAGRLVRAGGWPVVVVP</sequence>